<keyword evidence="4" id="KW-1185">Reference proteome</keyword>
<gene>
    <name evidence="3" type="ORF">QNI29_12235</name>
</gene>
<dbReference type="Proteomes" id="UP001236652">
    <property type="component" value="Chromosome"/>
</dbReference>
<evidence type="ECO:0000313" key="4">
    <source>
        <dbReference type="Proteomes" id="UP001236652"/>
    </source>
</evidence>
<keyword evidence="2" id="KW-0812">Transmembrane</keyword>
<accession>A0ABY8UVW9</accession>
<keyword evidence="1" id="KW-0175">Coiled coil</keyword>
<dbReference type="RefSeq" id="WP_231416792.1">
    <property type="nucleotide sequence ID" value="NZ_CP126446.1"/>
</dbReference>
<proteinExistence type="predicted"/>
<sequence length="716" mass="81779">MRRTLLHLKRKFIRDESGAVSIYLIIVVLLLFIFNAVFIDFARIMVAEHQTEVAAKKSLRSTFSAYDTELQKMGMYAFHEESVSEEDIFEEVFKSNLNAEGDYFHFIDNQLEEYTLESDPDRTLRNVDVFKHQILEDMKYTAPVEYGKLITEQLNPVACAMEKTSEFVNIASEVDPEFTKRSTAINDLKEELRKANEALFRIKDKVNGNKRSYPSASDLQDILVNFDDYEDDTEGEDRPDFESNSKSTVNTIEKQLNIATKSLKKAQDDLEEVIKLNEKIEKEIDGFKEKNDAKYERMRSKCASADTQGMQEASNSVDQYVIKKAPLTTLEGKIKDAHQYIGDKTSSSALDRIRHLEDVMKEAFQSESKPPNLASLIKSIRDPYGKWRKTVNTINQDFTTYIPKEYFTENDIAAGKKEKAKDKFKLAKDIFEQGKATYKDKGEYDELQTLLGNYTGSNAISVDEMTSAEGTSKAAVNQMDDLFGNLSEILTGVRDEAYINEYIMTRFKSVQNPSELSSCGNQTPMYKCLPEAYLYSNREVEYIIYGSHQPGINYGYALTELFLTRLALNLAGEFSNNETVKLIPHPWAKFWYALSVALEKTLDNMEVLTSGGEVSFVDLNGYKPDYSMLTDYKFYLRMFLFLHPEGKKIARIQASVDKSTNSDMSKLPTYIKANVESSVDLWFLPGITKLLGRANIVNGDVSNGRYYIETKIVYSY</sequence>
<evidence type="ECO:0000313" key="3">
    <source>
        <dbReference type="EMBL" id="WIF96519.1"/>
    </source>
</evidence>
<feature type="transmembrane region" description="Helical" evidence="2">
    <location>
        <begin position="20"/>
        <end position="39"/>
    </location>
</feature>
<keyword evidence="2" id="KW-0472">Membrane</keyword>
<evidence type="ECO:0000256" key="1">
    <source>
        <dbReference type="SAM" id="Coils"/>
    </source>
</evidence>
<protein>
    <submittedName>
        <fullName evidence="3">DUF5702 domain-containing protein</fullName>
    </submittedName>
</protein>
<organism evidence="3 4">
    <name type="scientific">Pontibacillus chungwhensis</name>
    <dbReference type="NCBI Taxonomy" id="265426"/>
    <lineage>
        <taxon>Bacteria</taxon>
        <taxon>Bacillati</taxon>
        <taxon>Bacillota</taxon>
        <taxon>Bacilli</taxon>
        <taxon>Bacillales</taxon>
        <taxon>Bacillaceae</taxon>
        <taxon>Pontibacillus</taxon>
    </lineage>
</organism>
<reference evidence="3 4" key="1">
    <citation type="submission" date="2023-05" db="EMBL/GenBank/DDBJ databases">
        <title>Comparative genomics reveals the evidence of polycyclic aromatic hydrocarbons degradation in moderately halophilic genus Pontibacillus.</title>
        <authorList>
            <person name="Yang H."/>
            <person name="Qian Z."/>
        </authorList>
    </citation>
    <scope>NUCLEOTIDE SEQUENCE [LARGE SCALE GENOMIC DNA]</scope>
    <source>
        <strain evidence="4">HN14</strain>
    </source>
</reference>
<keyword evidence="2" id="KW-1133">Transmembrane helix</keyword>
<name>A0ABY8UVW9_9BACI</name>
<dbReference type="EMBL" id="CP126446">
    <property type="protein sequence ID" value="WIF96519.1"/>
    <property type="molecule type" value="Genomic_DNA"/>
</dbReference>
<feature type="coiled-coil region" evidence="1">
    <location>
        <begin position="249"/>
        <end position="297"/>
    </location>
</feature>
<evidence type="ECO:0000256" key="2">
    <source>
        <dbReference type="SAM" id="Phobius"/>
    </source>
</evidence>